<evidence type="ECO:0000313" key="1">
    <source>
        <dbReference type="EMBL" id="EQC30952.1"/>
    </source>
</evidence>
<dbReference type="GeneID" id="19952152"/>
<dbReference type="AlphaFoldDB" id="T0RLW9"/>
<protein>
    <submittedName>
        <fullName evidence="1">Uncharacterized protein</fullName>
    </submittedName>
</protein>
<evidence type="ECO:0000313" key="2">
    <source>
        <dbReference type="Proteomes" id="UP000030762"/>
    </source>
</evidence>
<dbReference type="RefSeq" id="XP_008615690.1">
    <property type="nucleotide sequence ID" value="XM_008617468.1"/>
</dbReference>
<dbReference type="Proteomes" id="UP000030762">
    <property type="component" value="Unassembled WGS sequence"/>
</dbReference>
<name>T0RLW9_SAPDV</name>
<sequence length="752" mass="81381">MQPGSAALDPWRPRAFAVTQGDASVLVDDKQLDLPVDNAVAASLVARFGNRVSSAHIDATLAQGLKSVQRFVKGVLVPEGPFTLALSQLALDTLGGDNTLSFTPLDSSPPGTFGRLLFVLPSDYDGGKVCVDHQDVDLAPHRILALYNATSLTTAPVTRGYRAILVYHLIYTSPTAHVRCAPASDADALDAWLCAAASANSPAWLYAYALRGPISNLAFNALCPADLRLVRDVAASGRFDVCLAHLRDGVYDEWKILSEIAPYPWCGLSTAAAVGLIGQDVCTSMSTCLVVWRTTSRLHFASVDAALSALEAAVNDAPVWGYVSRKALAAAVISTYAVVATSSMDRARLTATLSQLDDVGLVQSFLGRYWHTHLTPVATVAPWIHAQLVRFGWTSLAESLSVFVYHARSVGAPAFVASLAGLGDLCPALDAPKSLELLKQLYHKLLSTCDVWRHDVATQVDTVAYLIMLEMHLDRAHESGHWLAHRLPPHATACIDAYLARTATLSTVLTKLPRFEVVVPALVLAQDRAPQLMLGHDVARYTALLAKIPASIAPEESGDHELVAATIAHLRWHHLNVKALEACMAKASFLAIPAFLWFAREHRLVQGDSEISLLAAGIAHVVAQHSWSEHRIAQARLYYHSLNVEASVAVDAFTFFAHFAPSEMRAFAQTWLSSTTSYRPIYHLLKDHSDVLRRHTSSSVYADVVQAGIDRMHQGRLQPDAIGRSAAEAMAYFLQCHNDVAGVSVNGRATST</sequence>
<dbReference type="OrthoDB" id="124582at2759"/>
<gene>
    <name evidence="1" type="ORF">SDRG_11425</name>
</gene>
<accession>T0RLW9</accession>
<dbReference type="VEuPathDB" id="FungiDB:SDRG_11425"/>
<keyword evidence="2" id="KW-1185">Reference proteome</keyword>
<dbReference type="OMA" id="PHATACI"/>
<reference evidence="1 2" key="1">
    <citation type="submission" date="2012-04" db="EMBL/GenBank/DDBJ databases">
        <title>The Genome Sequence of Saprolegnia declina VS20.</title>
        <authorList>
            <consortium name="The Broad Institute Genome Sequencing Platform"/>
            <person name="Russ C."/>
            <person name="Nusbaum C."/>
            <person name="Tyler B."/>
            <person name="van West P."/>
            <person name="Dieguez-Uribeondo J."/>
            <person name="de Bruijn I."/>
            <person name="Tripathy S."/>
            <person name="Jiang R."/>
            <person name="Young S.K."/>
            <person name="Zeng Q."/>
            <person name="Gargeya S."/>
            <person name="Fitzgerald M."/>
            <person name="Haas B."/>
            <person name="Abouelleil A."/>
            <person name="Alvarado L."/>
            <person name="Arachchi H.M."/>
            <person name="Berlin A."/>
            <person name="Chapman S.B."/>
            <person name="Goldberg J."/>
            <person name="Griggs A."/>
            <person name="Gujja S."/>
            <person name="Hansen M."/>
            <person name="Howarth C."/>
            <person name="Imamovic A."/>
            <person name="Larimer J."/>
            <person name="McCowen C."/>
            <person name="Montmayeur A."/>
            <person name="Murphy C."/>
            <person name="Neiman D."/>
            <person name="Pearson M."/>
            <person name="Priest M."/>
            <person name="Roberts A."/>
            <person name="Saif S."/>
            <person name="Shea T."/>
            <person name="Sisk P."/>
            <person name="Sykes S."/>
            <person name="Wortman J."/>
            <person name="Nusbaum C."/>
            <person name="Birren B."/>
        </authorList>
    </citation>
    <scope>NUCLEOTIDE SEQUENCE [LARGE SCALE GENOMIC DNA]</scope>
    <source>
        <strain evidence="1 2">VS20</strain>
    </source>
</reference>
<dbReference type="EMBL" id="JH767172">
    <property type="protein sequence ID" value="EQC30952.1"/>
    <property type="molecule type" value="Genomic_DNA"/>
</dbReference>
<dbReference type="InParanoid" id="T0RLW9"/>
<proteinExistence type="predicted"/>
<organism evidence="1 2">
    <name type="scientific">Saprolegnia diclina (strain VS20)</name>
    <dbReference type="NCBI Taxonomy" id="1156394"/>
    <lineage>
        <taxon>Eukaryota</taxon>
        <taxon>Sar</taxon>
        <taxon>Stramenopiles</taxon>
        <taxon>Oomycota</taxon>
        <taxon>Saprolegniomycetes</taxon>
        <taxon>Saprolegniales</taxon>
        <taxon>Saprolegniaceae</taxon>
        <taxon>Saprolegnia</taxon>
    </lineage>
</organism>